<feature type="disulfide bond" evidence="5">
    <location>
        <begin position="179"/>
        <end position="206"/>
    </location>
</feature>
<feature type="region of interest" description="Disordered" evidence="6">
    <location>
        <begin position="220"/>
        <end position="266"/>
    </location>
</feature>
<feature type="signal peptide" evidence="8">
    <location>
        <begin position="1"/>
        <end position="28"/>
    </location>
</feature>
<dbReference type="Proteomes" id="UP000472271">
    <property type="component" value="Chromosome 5"/>
</dbReference>
<keyword evidence="7" id="KW-1133">Transmembrane helix</keyword>
<keyword evidence="3 8" id="KW-0732">Signal</keyword>
<sequence length="349" mass="37844">MEVFLDTRGLRKMRSVLLMCLCVVRAAADCPKPTGGDNMVLTDASHLINEFPINTEVTLECANGYTIESGSGIITCIDDKWTEPELICKKKDCGDPKPQPHMSFDLNEGTLFSAAAEVTCDKGYETSGSSHIYCYNDGWRGKPRCEIVTCQKPPEVTNGESTWDSADDPKYGEIVQYVCNEGFTLTGEDSIMCTEHGEYNSDPPQCQGVIKEDVFATKTVTPTSTSPAPETSTSKASPTTPTVHRDKTITPSATPTVSPTGGGDVLTAEDKATAASVTSMTPSSFQDHRDGIVDTSKDVGYTPVIVSVICVSLVVCIAVLFIHKLLLKRKGSYDTREDLKPELLQFQNL</sequence>
<dbReference type="AlphaFoldDB" id="A0A673A499"/>
<feature type="disulfide bond" evidence="5">
    <location>
        <begin position="61"/>
        <end position="88"/>
    </location>
</feature>
<evidence type="ECO:0000256" key="3">
    <source>
        <dbReference type="ARBA" id="ARBA00022729"/>
    </source>
</evidence>
<evidence type="ECO:0000256" key="7">
    <source>
        <dbReference type="SAM" id="Phobius"/>
    </source>
</evidence>
<dbReference type="Ensembl" id="ENSSORT00005024793.1">
    <property type="protein sequence ID" value="ENSSORP00005024084.1"/>
    <property type="gene ID" value="ENSSORG00005011616.1"/>
</dbReference>
<dbReference type="PANTHER" id="PTHR45785">
    <property type="entry name" value="COMPLEMENT FACTOR H-RELATED"/>
    <property type="match status" value="1"/>
</dbReference>
<gene>
    <name evidence="10" type="primary">im:7151449</name>
</gene>
<keyword evidence="7" id="KW-0812">Transmembrane</keyword>
<dbReference type="InParanoid" id="A0A673A499"/>
<feature type="chain" id="PRO_5025597129" description="Sushi domain-containing protein" evidence="8">
    <location>
        <begin position="29"/>
        <end position="349"/>
    </location>
</feature>
<dbReference type="InterPro" id="IPR051503">
    <property type="entry name" value="ComplSys_Reg/VirEntry_Med"/>
</dbReference>
<protein>
    <recommendedName>
        <fullName evidence="9">Sushi domain-containing protein</fullName>
    </recommendedName>
</protein>
<comment type="subcellular location">
    <subcellularLocation>
        <location evidence="1">Virion</location>
    </subcellularLocation>
</comment>
<proteinExistence type="predicted"/>
<feature type="domain" description="Sushi" evidence="9">
    <location>
        <begin position="91"/>
        <end position="147"/>
    </location>
</feature>
<dbReference type="InterPro" id="IPR000436">
    <property type="entry name" value="Sushi_SCR_CCP_dom"/>
</dbReference>
<dbReference type="PANTHER" id="PTHR45785:SF2">
    <property type="entry name" value="COMPLEMENT FACTOR H-RELATED"/>
    <property type="match status" value="1"/>
</dbReference>
<evidence type="ECO:0000256" key="6">
    <source>
        <dbReference type="SAM" id="MobiDB-lite"/>
    </source>
</evidence>
<dbReference type="Pfam" id="PF00084">
    <property type="entry name" value="Sushi"/>
    <property type="match status" value="3"/>
</dbReference>
<reference evidence="10" key="2">
    <citation type="submission" date="2025-08" db="UniProtKB">
        <authorList>
            <consortium name="Ensembl"/>
        </authorList>
    </citation>
    <scope>IDENTIFICATION</scope>
</reference>
<keyword evidence="7" id="KW-0472">Membrane</keyword>
<dbReference type="PROSITE" id="PS50923">
    <property type="entry name" value="SUSHI"/>
    <property type="match status" value="3"/>
</dbReference>
<keyword evidence="4 5" id="KW-1015">Disulfide bond</keyword>
<evidence type="ECO:0000256" key="2">
    <source>
        <dbReference type="ARBA" id="ARBA00022659"/>
    </source>
</evidence>
<dbReference type="Gene3D" id="2.10.70.10">
    <property type="entry name" value="Complement Module, domain 1"/>
    <property type="match status" value="3"/>
</dbReference>
<name>A0A673A499_9TELE</name>
<evidence type="ECO:0000256" key="4">
    <source>
        <dbReference type="ARBA" id="ARBA00023157"/>
    </source>
</evidence>
<accession>A0A673A499</accession>
<evidence type="ECO:0000256" key="8">
    <source>
        <dbReference type="SAM" id="SignalP"/>
    </source>
</evidence>
<keyword evidence="2 5" id="KW-0768">Sushi</keyword>
<evidence type="ECO:0000313" key="10">
    <source>
        <dbReference type="Ensembl" id="ENSSORP00005024084.1"/>
    </source>
</evidence>
<dbReference type="InterPro" id="IPR035976">
    <property type="entry name" value="Sushi/SCR/CCP_sf"/>
</dbReference>
<comment type="caution">
    <text evidence="5">Lacks conserved residue(s) required for the propagation of feature annotation.</text>
</comment>
<organism evidence="10 11">
    <name type="scientific">Sphaeramia orbicularis</name>
    <name type="common">orbiculate cardinalfish</name>
    <dbReference type="NCBI Taxonomy" id="375764"/>
    <lineage>
        <taxon>Eukaryota</taxon>
        <taxon>Metazoa</taxon>
        <taxon>Chordata</taxon>
        <taxon>Craniata</taxon>
        <taxon>Vertebrata</taxon>
        <taxon>Euteleostomi</taxon>
        <taxon>Actinopterygii</taxon>
        <taxon>Neopterygii</taxon>
        <taxon>Teleostei</taxon>
        <taxon>Neoteleostei</taxon>
        <taxon>Acanthomorphata</taxon>
        <taxon>Gobiaria</taxon>
        <taxon>Kurtiformes</taxon>
        <taxon>Apogonoidei</taxon>
        <taxon>Apogonidae</taxon>
        <taxon>Apogoninae</taxon>
        <taxon>Sphaeramia</taxon>
    </lineage>
</organism>
<evidence type="ECO:0000313" key="11">
    <source>
        <dbReference type="Proteomes" id="UP000472271"/>
    </source>
</evidence>
<feature type="transmembrane region" description="Helical" evidence="7">
    <location>
        <begin position="301"/>
        <end position="322"/>
    </location>
</feature>
<evidence type="ECO:0000259" key="9">
    <source>
        <dbReference type="PROSITE" id="PS50923"/>
    </source>
</evidence>
<feature type="domain" description="Sushi" evidence="9">
    <location>
        <begin position="148"/>
        <end position="208"/>
    </location>
</feature>
<evidence type="ECO:0000256" key="1">
    <source>
        <dbReference type="ARBA" id="ARBA00004328"/>
    </source>
</evidence>
<feature type="compositionally biased region" description="Low complexity" evidence="6">
    <location>
        <begin position="220"/>
        <end position="242"/>
    </location>
</feature>
<feature type="domain" description="Sushi" evidence="9">
    <location>
        <begin position="28"/>
        <end position="90"/>
    </location>
</feature>
<dbReference type="OrthoDB" id="8961654at2759"/>
<keyword evidence="11" id="KW-1185">Reference proteome</keyword>
<reference evidence="10" key="1">
    <citation type="submission" date="2019-06" db="EMBL/GenBank/DDBJ databases">
        <authorList>
            <consortium name="Wellcome Sanger Institute Data Sharing"/>
        </authorList>
    </citation>
    <scope>NUCLEOTIDE SEQUENCE [LARGE SCALE GENOMIC DNA]</scope>
</reference>
<evidence type="ECO:0000256" key="5">
    <source>
        <dbReference type="PROSITE-ProRule" id="PRU00302"/>
    </source>
</evidence>
<dbReference type="CDD" id="cd00033">
    <property type="entry name" value="CCP"/>
    <property type="match status" value="2"/>
</dbReference>
<feature type="compositionally biased region" description="Polar residues" evidence="6">
    <location>
        <begin position="249"/>
        <end position="259"/>
    </location>
</feature>
<dbReference type="SUPFAM" id="SSF57535">
    <property type="entry name" value="Complement control module/SCR domain"/>
    <property type="match status" value="3"/>
</dbReference>
<reference evidence="10" key="3">
    <citation type="submission" date="2025-09" db="UniProtKB">
        <authorList>
            <consortium name="Ensembl"/>
        </authorList>
    </citation>
    <scope>IDENTIFICATION</scope>
</reference>
<feature type="disulfide bond" evidence="5">
    <location>
        <begin position="150"/>
        <end position="193"/>
    </location>
</feature>
<dbReference type="SMART" id="SM00032">
    <property type="entry name" value="CCP"/>
    <property type="match status" value="3"/>
</dbReference>